<protein>
    <submittedName>
        <fullName evidence="1">Uncharacterized protein</fullName>
    </submittedName>
</protein>
<name>D2NSP1_ROTMD</name>
<reference evidence="1 2" key="3">
    <citation type="journal article" date="2010" name="Sequencing">
        <title>Complete Genome Sequence of Rothia mucilaginosa DY-18: A Clinical Isolate with Dense Meshwork-Like Structures from a Persistent Apical Periodontitis Lesion.</title>
        <authorList>
            <person name="Yamane K."/>
            <person name="Nambu T."/>
            <person name="Yamanaka T."/>
            <person name="Mashimo C."/>
            <person name="Sugimori C."/>
            <person name="Leung K.-P."/>
            <person name="Fukushima H."/>
        </authorList>
    </citation>
    <scope>NUCLEOTIDE SEQUENCE [LARGE SCALE GENOMIC DNA]</scope>
    <source>
        <strain evidence="1 2">DY-18</strain>
    </source>
</reference>
<dbReference type="Proteomes" id="UP000001883">
    <property type="component" value="Chromosome"/>
</dbReference>
<dbReference type="EMBL" id="AP011540">
    <property type="protein sequence ID" value="BAI64667.1"/>
    <property type="molecule type" value="Genomic_DNA"/>
</dbReference>
<evidence type="ECO:0000313" key="1">
    <source>
        <dbReference type="EMBL" id="BAI64667.1"/>
    </source>
</evidence>
<proteinExistence type="predicted"/>
<dbReference type="HOGENOM" id="CLU_509842_0_0_11"/>
<reference evidence="2" key="1">
    <citation type="submission" date="2009-07" db="EMBL/GenBank/DDBJ databases">
        <title>Complete genome sequence of Rothia mucilaginosa DJ.</title>
        <authorList>
            <person name="Yamane K."/>
            <person name="Nambu T."/>
            <person name="Mashimo C."/>
            <person name="Sugimori C."/>
            <person name="Yamanaka T."/>
            <person name="Leung K."/>
            <person name="Fukushima H."/>
        </authorList>
    </citation>
    <scope>NUCLEOTIDE SEQUENCE [LARGE SCALE GENOMIC DNA]</scope>
    <source>
        <strain evidence="2">DY-18</strain>
    </source>
</reference>
<evidence type="ECO:0000313" key="2">
    <source>
        <dbReference type="Proteomes" id="UP000001883"/>
    </source>
</evidence>
<dbReference type="AlphaFoldDB" id="D2NSP1"/>
<reference evidence="1 2" key="2">
    <citation type="journal article" date="2010" name="J Osaka Dent Univ">
        <title>Isolation and identification of Rothia mucilaginosa from persistent apical periodontitis lesions.</title>
        <authorList>
            <person name="Yamane K."/>
            <person name="Yoshida M."/>
            <person name="Fujihira T."/>
            <person name="Baba T."/>
            <person name="Tsuji N."/>
            <person name="Hayashi H."/>
            <person name="Sugimori C."/>
            <person name="Yamanaka T."/>
            <person name="Mashimo C."/>
            <person name="Nambu T."/>
            <person name="Kawai H."/>
            <person name="Fukushima H."/>
        </authorList>
    </citation>
    <scope>NUCLEOTIDE SEQUENCE [LARGE SCALE GENOMIC DNA]</scope>
    <source>
        <strain evidence="1 2">DY-18</strain>
    </source>
</reference>
<dbReference type="KEGG" id="rmu:RMDY18_08350"/>
<organism evidence="1 2">
    <name type="scientific">Rothia mucilaginosa (strain DY-18)</name>
    <name type="common">Stomatococcus mucilaginosus</name>
    <dbReference type="NCBI Taxonomy" id="680646"/>
    <lineage>
        <taxon>Bacteria</taxon>
        <taxon>Bacillati</taxon>
        <taxon>Actinomycetota</taxon>
        <taxon>Actinomycetes</taxon>
        <taxon>Micrococcales</taxon>
        <taxon>Micrococcaceae</taxon>
        <taxon>Rothia</taxon>
    </lineage>
</organism>
<sequence>MNSRPGGGSTYRAYKRRITLSYASERLVNGLALDLVLLVRTQSLALALSTVDAVYLNHVGGTCAACGSTGSNDDQVASFCQTVLQQVLVHEVEQTFLIGDHLNLLSLNAPQHGQEGANLRAGGERDNRGLGTQTCQTTCGVTGLGEGYDELCVQLVSDVHCCAGDCATAGAGLAVQLGHAVQATLFGILNDCSHSLQGQDRVLTDRGLTGEHHSVCTVEDCVSAVRNLCTGGDGVVGHGLEHLGCHDDGLCPAACHVDCLLLDEGNLGEGQLNTEVTTSDHDAVELVDDVLQVLNCLGLLDLGDDGYADTLFVHDLVDGVNVCTGTNEGERNNVCTHLQCEAQVVCVLLGQRGQGDCCAGQVDALVVGDGTTDDHAGANAGGSYLNSFEADLAIVEQELVAGLYVAGQALVGGATDFCGTFNVFGGDGEVCAGLKVFLAVCETLEANLGALQVGEDCNVLTKLCRLFTDGVVACLVLGVVTVAHVQTGDVQASLDCLGDLLGGLDCRTDGCNDFCAPHVPNLCVLFCVTTVGSH</sequence>
<accession>D2NSP1</accession>
<keyword evidence="2" id="KW-1185">Reference proteome</keyword>
<gene>
    <name evidence="1" type="ordered locus">RMDY18_08350</name>
</gene>